<dbReference type="Proteomes" id="UP001163328">
    <property type="component" value="Chromosome"/>
</dbReference>
<reference evidence="2" key="1">
    <citation type="submission" date="2021-08" db="EMBL/GenBank/DDBJ databases">
        <title>Flavobacterium sp. strain CC-SYL302.</title>
        <authorList>
            <person name="Lin S.-Y."/>
            <person name="Lee T.-H."/>
            <person name="Young C.-C."/>
        </authorList>
    </citation>
    <scope>NUCLEOTIDE SEQUENCE</scope>
    <source>
        <strain evidence="2">CC-SYL302</strain>
    </source>
</reference>
<sequence length="125" mass="14732">MNFIQRLGYYLIGLMIGAFAVWFILHQKETETFCYLPNCRVLKDLRSKPFQTSEEANFEMKNEKMSLDDVRLNLKHGDIDFSRSNLPYETGKIYIVEGRNPENQPIELELINYPDKVVLKNIKKI</sequence>
<accession>A0ABY6M0F5</accession>
<keyword evidence="1" id="KW-0472">Membrane</keyword>
<dbReference type="RefSeq" id="WP_264434485.1">
    <property type="nucleotide sequence ID" value="NZ_CP081495.1"/>
</dbReference>
<protein>
    <submittedName>
        <fullName evidence="2">DUF4258 domain-containing protein</fullName>
    </submittedName>
</protein>
<gene>
    <name evidence="2" type="ORF">K5I29_03595</name>
</gene>
<evidence type="ECO:0000256" key="1">
    <source>
        <dbReference type="SAM" id="Phobius"/>
    </source>
</evidence>
<dbReference type="EMBL" id="CP081495">
    <property type="protein sequence ID" value="UYW02006.1"/>
    <property type="molecule type" value="Genomic_DNA"/>
</dbReference>
<name>A0ABY6M0F5_9FLAO</name>
<organism evidence="2 3">
    <name type="scientific">Flavobacterium agricola</name>
    <dbReference type="NCBI Taxonomy" id="2870839"/>
    <lineage>
        <taxon>Bacteria</taxon>
        <taxon>Pseudomonadati</taxon>
        <taxon>Bacteroidota</taxon>
        <taxon>Flavobacteriia</taxon>
        <taxon>Flavobacteriales</taxon>
        <taxon>Flavobacteriaceae</taxon>
        <taxon>Flavobacterium</taxon>
    </lineage>
</organism>
<evidence type="ECO:0000313" key="2">
    <source>
        <dbReference type="EMBL" id="UYW02006.1"/>
    </source>
</evidence>
<feature type="transmembrane region" description="Helical" evidence="1">
    <location>
        <begin position="7"/>
        <end position="25"/>
    </location>
</feature>
<evidence type="ECO:0000313" key="3">
    <source>
        <dbReference type="Proteomes" id="UP001163328"/>
    </source>
</evidence>
<keyword evidence="3" id="KW-1185">Reference proteome</keyword>
<keyword evidence="1" id="KW-1133">Transmembrane helix</keyword>
<keyword evidence="1" id="KW-0812">Transmembrane</keyword>
<proteinExistence type="predicted"/>